<dbReference type="PANTHER" id="PTHR30336">
    <property type="entry name" value="INNER MEMBRANE PROTEIN, PROBABLE PERMEASE"/>
    <property type="match status" value="1"/>
</dbReference>
<keyword evidence="1" id="KW-0472">Membrane</keyword>
<accession>A0ABZ0Q3C4</accession>
<dbReference type="InterPro" id="IPR014729">
    <property type="entry name" value="Rossmann-like_a/b/a_fold"/>
</dbReference>
<evidence type="ECO:0000259" key="2">
    <source>
        <dbReference type="Pfam" id="PF02698"/>
    </source>
</evidence>
<dbReference type="EMBL" id="CP104778">
    <property type="protein sequence ID" value="WPC21459.1"/>
    <property type="molecule type" value="Genomic_DNA"/>
</dbReference>
<feature type="transmembrane region" description="Helical" evidence="1">
    <location>
        <begin position="125"/>
        <end position="150"/>
    </location>
</feature>
<sequence>MNFSYWGSICLAVFVTLWLTDRRRFLNGYFFTASVICFFFAGWQWLEATQAPWMQVLLMISSLAFTIIIPIALALFALACIIYSRRLIQEVGVHPGYRLLEMVGFIILAMFFLTLLNLFMFHSSLLWVLLGIFYLWTAYFMIGFISYAVASVLDELPVRYAVDFIVILGAGLLPDGTVSKILQKRLDKGIAIYRKQLKRGGHPQFVVSGGQGTDEIISESQAMRDYLIEAGISNSKIIQEDRSTSTYENLRFSQILMTKEKVFHRAVFVTNSFHVFRAGLIAKQLNSTMTGISAPTTIHYLPFAAFREYLALIVMFKWINVLALIMTTLCYLTYLLITH</sequence>
<dbReference type="Gene3D" id="3.40.50.620">
    <property type="entry name" value="HUPs"/>
    <property type="match status" value="1"/>
</dbReference>
<feature type="domain" description="DUF218" evidence="2">
    <location>
        <begin position="163"/>
        <end position="310"/>
    </location>
</feature>
<dbReference type="Proteomes" id="UP001302696">
    <property type="component" value="Chromosome"/>
</dbReference>
<organism evidence="3 4">
    <name type="scientific">Pediococcus inopinatus</name>
    <dbReference type="NCBI Taxonomy" id="114090"/>
    <lineage>
        <taxon>Bacteria</taxon>
        <taxon>Bacillati</taxon>
        <taxon>Bacillota</taxon>
        <taxon>Bacilli</taxon>
        <taxon>Lactobacillales</taxon>
        <taxon>Lactobacillaceae</taxon>
        <taxon>Pediococcus</taxon>
    </lineage>
</organism>
<dbReference type="CDD" id="cd06259">
    <property type="entry name" value="YdcF-like"/>
    <property type="match status" value="1"/>
</dbReference>
<evidence type="ECO:0000313" key="4">
    <source>
        <dbReference type="Proteomes" id="UP001302696"/>
    </source>
</evidence>
<keyword evidence="1" id="KW-1133">Transmembrane helix</keyword>
<reference evidence="4" key="1">
    <citation type="submission" date="2024-06" db="EMBL/GenBank/DDBJ databases">
        <authorList>
            <person name="Chang H.C."/>
            <person name="Mun S.Y."/>
        </authorList>
    </citation>
    <scope>NUCLEOTIDE SEQUENCE [LARGE SCALE GENOMIC DNA]</scope>
    <source>
        <strain evidence="4">KT1</strain>
    </source>
</reference>
<feature type="transmembrane region" description="Helical" evidence="1">
    <location>
        <begin position="96"/>
        <end position="119"/>
    </location>
</feature>
<protein>
    <submittedName>
        <fullName evidence="3">YdcF family protein</fullName>
    </submittedName>
</protein>
<keyword evidence="1" id="KW-0812">Transmembrane</keyword>
<dbReference type="RefSeq" id="WP_323709018.1">
    <property type="nucleotide sequence ID" value="NZ_CP104778.1"/>
</dbReference>
<keyword evidence="4" id="KW-1185">Reference proteome</keyword>
<feature type="transmembrane region" description="Helical" evidence="1">
    <location>
        <begin position="6"/>
        <end position="21"/>
    </location>
</feature>
<dbReference type="InterPro" id="IPR051599">
    <property type="entry name" value="Cell_Envelope_Assoc"/>
</dbReference>
<proteinExistence type="predicted"/>
<dbReference type="PANTHER" id="PTHR30336:SF4">
    <property type="entry name" value="ENVELOPE BIOGENESIS FACTOR ELYC"/>
    <property type="match status" value="1"/>
</dbReference>
<feature type="transmembrane region" description="Helical" evidence="1">
    <location>
        <begin position="28"/>
        <end position="46"/>
    </location>
</feature>
<dbReference type="InterPro" id="IPR003848">
    <property type="entry name" value="DUF218"/>
</dbReference>
<evidence type="ECO:0000256" key="1">
    <source>
        <dbReference type="SAM" id="Phobius"/>
    </source>
</evidence>
<dbReference type="Pfam" id="PF02698">
    <property type="entry name" value="DUF218"/>
    <property type="match status" value="1"/>
</dbReference>
<evidence type="ECO:0000313" key="3">
    <source>
        <dbReference type="EMBL" id="WPC21459.1"/>
    </source>
</evidence>
<gene>
    <name evidence="3" type="ORF">N6G96_09365</name>
</gene>
<feature type="transmembrane region" description="Helical" evidence="1">
    <location>
        <begin position="58"/>
        <end position="84"/>
    </location>
</feature>
<name>A0ABZ0Q3C4_9LACO</name>
<feature type="transmembrane region" description="Helical" evidence="1">
    <location>
        <begin position="309"/>
        <end position="337"/>
    </location>
</feature>